<dbReference type="Pfam" id="PF02492">
    <property type="entry name" value="cobW"/>
    <property type="match status" value="1"/>
</dbReference>
<evidence type="ECO:0000256" key="4">
    <source>
        <dbReference type="ARBA" id="ARBA00034320"/>
    </source>
</evidence>
<protein>
    <submittedName>
        <fullName evidence="8">GTP-binding protein</fullName>
    </submittedName>
</protein>
<proteinExistence type="inferred from homology"/>
<dbReference type="Gene3D" id="3.40.50.300">
    <property type="entry name" value="P-loop containing nucleotide triphosphate hydrolases"/>
    <property type="match status" value="1"/>
</dbReference>
<feature type="domain" description="CobW/HypB/UreG nucleotide-binding" evidence="6">
    <location>
        <begin position="4"/>
        <end position="185"/>
    </location>
</feature>
<evidence type="ECO:0000256" key="5">
    <source>
        <dbReference type="ARBA" id="ARBA00049117"/>
    </source>
</evidence>
<dbReference type="InterPro" id="IPR036627">
    <property type="entry name" value="CobW-likC_sf"/>
</dbReference>
<evidence type="ECO:0000259" key="7">
    <source>
        <dbReference type="Pfam" id="PF07683"/>
    </source>
</evidence>
<evidence type="ECO:0000256" key="3">
    <source>
        <dbReference type="ARBA" id="ARBA00023186"/>
    </source>
</evidence>
<keyword evidence="1" id="KW-0547">Nucleotide-binding</keyword>
<evidence type="ECO:0000256" key="1">
    <source>
        <dbReference type="ARBA" id="ARBA00022741"/>
    </source>
</evidence>
<dbReference type="InterPro" id="IPR003495">
    <property type="entry name" value="CobW/HypB/UreG_nucleotide-bd"/>
</dbReference>
<reference evidence="8" key="2">
    <citation type="submission" date="2021-09" db="EMBL/GenBank/DDBJ databases">
        <authorList>
            <person name="Gilroy R."/>
        </authorList>
    </citation>
    <scope>NUCLEOTIDE SEQUENCE</scope>
    <source>
        <strain evidence="8">CHK171-7178</strain>
    </source>
</reference>
<dbReference type="SUPFAM" id="SSF52540">
    <property type="entry name" value="P-loop containing nucleoside triphosphate hydrolases"/>
    <property type="match status" value="1"/>
</dbReference>
<dbReference type="EMBL" id="DYWT01000202">
    <property type="protein sequence ID" value="HJF32590.1"/>
    <property type="molecule type" value="Genomic_DNA"/>
</dbReference>
<name>A0A921KDE4_SPOPS</name>
<comment type="caution">
    <text evidence="8">The sequence shown here is derived from an EMBL/GenBank/DDBJ whole genome shotgun (WGS) entry which is preliminary data.</text>
</comment>
<dbReference type="InterPro" id="IPR011629">
    <property type="entry name" value="CobW-like_C"/>
</dbReference>
<evidence type="ECO:0000259" key="6">
    <source>
        <dbReference type="Pfam" id="PF02492"/>
    </source>
</evidence>
<keyword evidence="2" id="KW-0378">Hydrolase</keyword>
<dbReference type="Gene3D" id="3.30.1220.10">
    <property type="entry name" value="CobW-like, C-terminal domain"/>
    <property type="match status" value="1"/>
</dbReference>
<keyword evidence="3" id="KW-0143">Chaperone</keyword>
<dbReference type="GO" id="GO:0005737">
    <property type="term" value="C:cytoplasm"/>
    <property type="evidence" value="ECO:0007669"/>
    <property type="project" value="TreeGrafter"/>
</dbReference>
<dbReference type="PANTHER" id="PTHR13748:SF62">
    <property type="entry name" value="COBW DOMAIN-CONTAINING PROTEIN"/>
    <property type="match status" value="1"/>
</dbReference>
<dbReference type="AlphaFoldDB" id="A0A921KDE4"/>
<reference evidence="8" key="1">
    <citation type="journal article" date="2021" name="PeerJ">
        <title>Extensive microbial diversity within the chicken gut microbiome revealed by metagenomics and culture.</title>
        <authorList>
            <person name="Gilroy R."/>
            <person name="Ravi A."/>
            <person name="Getino M."/>
            <person name="Pursley I."/>
            <person name="Horton D.L."/>
            <person name="Alikhan N.F."/>
            <person name="Baker D."/>
            <person name="Gharbi K."/>
            <person name="Hall N."/>
            <person name="Watson M."/>
            <person name="Adriaenssens E.M."/>
            <person name="Foster-Nyarko E."/>
            <person name="Jarju S."/>
            <person name="Secka A."/>
            <person name="Antonio M."/>
            <person name="Oren A."/>
            <person name="Chaudhuri R.R."/>
            <person name="La Ragione R."/>
            <person name="Hildebrand F."/>
            <person name="Pallen M.J."/>
        </authorList>
    </citation>
    <scope>NUCLEOTIDE SEQUENCE</scope>
    <source>
        <strain evidence="8">CHK171-7178</strain>
    </source>
</reference>
<comment type="similarity">
    <text evidence="4">Belongs to the SIMIBI class G3E GTPase family. ZNG1 subfamily.</text>
</comment>
<feature type="domain" description="CobW C-terminal" evidence="7">
    <location>
        <begin position="223"/>
        <end position="293"/>
    </location>
</feature>
<organism evidence="8 9">
    <name type="scientific">Sporosarcina psychrophila</name>
    <name type="common">Bacillus psychrophilus</name>
    <dbReference type="NCBI Taxonomy" id="1476"/>
    <lineage>
        <taxon>Bacteria</taxon>
        <taxon>Bacillati</taxon>
        <taxon>Bacillota</taxon>
        <taxon>Bacilli</taxon>
        <taxon>Bacillales</taxon>
        <taxon>Caryophanaceae</taxon>
        <taxon>Sporosarcina</taxon>
    </lineage>
</organism>
<dbReference type="SUPFAM" id="SSF90002">
    <property type="entry name" value="Hypothetical protein YjiA, C-terminal domain"/>
    <property type="match status" value="1"/>
</dbReference>
<sequence>MIDVYLFSGFLGSGKTSLLLHTIEQLKEQGKKPAVLMNEFGALPFDSNTVEGEGGVPLKELLDGCICCTGSEKTEAQLQGLLEENDDIDVILIETTGAAHPVEALDAIYSPLFADRLNIKGIVTVADSKRWLERDKLSPQIRALFMEQIRHAHLLLANKVDLLTEEEMATVTFELSNFNDSAAIVQTTGAKVAFSFIEKALDSPKKMSDKQIISGKGLPLSSKLLTFSESVNKEEFENWVRSLPETVYRMKGYVPISGSKNPFLFQYAYGMVNWLPEYVRMEPRLVIIGEGIETINYKGVNPFLEEK</sequence>
<dbReference type="PANTHER" id="PTHR13748">
    <property type="entry name" value="COBW-RELATED"/>
    <property type="match status" value="1"/>
</dbReference>
<evidence type="ECO:0000313" key="8">
    <source>
        <dbReference type="EMBL" id="HJF32590.1"/>
    </source>
</evidence>
<accession>A0A921KDE4</accession>
<dbReference type="CDD" id="cd03112">
    <property type="entry name" value="CobW-like"/>
    <property type="match status" value="1"/>
</dbReference>
<dbReference type="InterPro" id="IPR027417">
    <property type="entry name" value="P-loop_NTPase"/>
</dbReference>
<dbReference type="Proteomes" id="UP000698173">
    <property type="component" value="Unassembled WGS sequence"/>
</dbReference>
<evidence type="ECO:0000313" key="9">
    <source>
        <dbReference type="Proteomes" id="UP000698173"/>
    </source>
</evidence>
<evidence type="ECO:0000256" key="2">
    <source>
        <dbReference type="ARBA" id="ARBA00022801"/>
    </source>
</evidence>
<dbReference type="GO" id="GO:0016787">
    <property type="term" value="F:hydrolase activity"/>
    <property type="evidence" value="ECO:0007669"/>
    <property type="project" value="UniProtKB-KW"/>
</dbReference>
<comment type="catalytic activity">
    <reaction evidence="5">
        <text>GTP + H2O = GDP + phosphate + H(+)</text>
        <dbReference type="Rhea" id="RHEA:19669"/>
        <dbReference type="ChEBI" id="CHEBI:15377"/>
        <dbReference type="ChEBI" id="CHEBI:15378"/>
        <dbReference type="ChEBI" id="CHEBI:37565"/>
        <dbReference type="ChEBI" id="CHEBI:43474"/>
        <dbReference type="ChEBI" id="CHEBI:58189"/>
    </reaction>
    <physiologicalReaction direction="left-to-right" evidence="5">
        <dbReference type="Rhea" id="RHEA:19670"/>
    </physiologicalReaction>
</comment>
<dbReference type="InterPro" id="IPR051316">
    <property type="entry name" value="Zinc-reg_GTPase_activator"/>
</dbReference>
<dbReference type="Pfam" id="PF07683">
    <property type="entry name" value="CobW_C"/>
    <property type="match status" value="1"/>
</dbReference>
<gene>
    <name evidence="8" type="ORF">K8V56_12555</name>
</gene>
<dbReference type="GO" id="GO:0000166">
    <property type="term" value="F:nucleotide binding"/>
    <property type="evidence" value="ECO:0007669"/>
    <property type="project" value="UniProtKB-KW"/>
</dbReference>